<accession>A0A9P0QNJ7</accession>
<keyword evidence="2" id="KW-1133">Transmembrane helix</keyword>
<protein>
    <recommendedName>
        <fullName evidence="5">Protein ZRG17</fullName>
    </recommendedName>
</protein>
<feature type="compositionally biased region" description="Polar residues" evidence="1">
    <location>
        <begin position="237"/>
        <end position="248"/>
    </location>
</feature>
<feature type="transmembrane region" description="Helical" evidence="2">
    <location>
        <begin position="388"/>
        <end position="411"/>
    </location>
</feature>
<evidence type="ECO:0000313" key="4">
    <source>
        <dbReference type="Proteomes" id="UP000837801"/>
    </source>
</evidence>
<feature type="region of interest" description="Disordered" evidence="1">
    <location>
        <begin position="115"/>
        <end position="162"/>
    </location>
</feature>
<comment type="caution">
    <text evidence="3">The sequence shown here is derived from an EMBL/GenBank/DDBJ whole genome shotgun (WGS) entry which is preliminary data.</text>
</comment>
<evidence type="ECO:0000256" key="1">
    <source>
        <dbReference type="SAM" id="MobiDB-lite"/>
    </source>
</evidence>
<evidence type="ECO:0000313" key="3">
    <source>
        <dbReference type="EMBL" id="CAH2352018.1"/>
    </source>
</evidence>
<keyword evidence="2" id="KW-0472">Membrane</keyword>
<sequence>MDSDNEIDTGYDQPFDANVFGSSRSNRTNAHSRAYSALTASDIANEPYTNQFNSGPHTPTNAIDSPFDNAQNLSFLSSANFSTESLSSSHPAPPPISFAGSLPSSGLGIGTLPSPYSSRRFSGQSLSNSPLLPSSKRNSFNSSNPTTSNTNNNSSSNRAPRPKSAIFMMDSNNFAISEDGSPIQDAIDSTPRARNSFHFGRSTAAQAYVPTPQIAPPTGPSGFTFGGGNASVEIGGSRSNSRSTSPVRSGSPARNGRTASPIRKPTTLGVDKRNTSPTRYQPFNFQPQELMMNGNGSNHSLSVKPAHRKGHKYKHSSVSMNLFQEPPPAIANIHQKVLSIPDSYPIPTFKESIRSVTHTQKLKLAWSIGHVLVSAFVFLVGIKLKMPTLSTLAHLIFYDALGSLVIVFVDIMSNFEVWNSSSIQYPFGLGRLEVLVGFALSTSLIMVGLDLISHSVEEFVIELAVGGEENVKDHSSHHIHGDHSTGTNSSITGNWFVYELVLFISICITIVSSNYILFYDRINNMISNSTRVGGDEPVNDKNSKWKRRSKINVGIIEGVSTTSTENDFVGFARVKNYLNAISRNPTHILTLTYILYLMLAPFLPTQLGLDIDIDLNESTTLVVALLLCYNGWKLAKSLGGILLLSYPHSDYQYYLLKSNIADQIEQLDCFKQTYSLEQLYLAKFNYELIVVGIFILMRGGTSEEESKIRFEINRIIKASVDRSGRKNKIEITIDINRY</sequence>
<reference evidence="3" key="1">
    <citation type="submission" date="2022-03" db="EMBL/GenBank/DDBJ databases">
        <authorList>
            <person name="Legras J.-L."/>
            <person name="Devillers H."/>
            <person name="Grondin C."/>
        </authorList>
    </citation>
    <scope>NUCLEOTIDE SEQUENCE</scope>
    <source>
        <strain evidence="3">CLIB 1423</strain>
    </source>
</reference>
<dbReference type="Proteomes" id="UP000837801">
    <property type="component" value="Unassembled WGS sequence"/>
</dbReference>
<feature type="region of interest" description="Disordered" evidence="1">
    <location>
        <begin position="219"/>
        <end position="279"/>
    </location>
</feature>
<evidence type="ECO:0008006" key="5">
    <source>
        <dbReference type="Google" id="ProtNLM"/>
    </source>
</evidence>
<keyword evidence="2" id="KW-0812">Transmembrane</keyword>
<dbReference type="AlphaFoldDB" id="A0A9P0QNJ7"/>
<feature type="compositionally biased region" description="Polar residues" evidence="1">
    <location>
        <begin position="20"/>
        <end position="31"/>
    </location>
</feature>
<feature type="transmembrane region" description="Helical" evidence="2">
    <location>
        <begin position="621"/>
        <end position="644"/>
    </location>
</feature>
<dbReference type="EMBL" id="CAKXYY010000005">
    <property type="protein sequence ID" value="CAH2352018.1"/>
    <property type="molecule type" value="Genomic_DNA"/>
</dbReference>
<feature type="transmembrane region" description="Helical" evidence="2">
    <location>
        <begin position="364"/>
        <end position="382"/>
    </location>
</feature>
<proteinExistence type="predicted"/>
<evidence type="ECO:0000256" key="2">
    <source>
        <dbReference type="SAM" id="Phobius"/>
    </source>
</evidence>
<feature type="region of interest" description="Disordered" evidence="1">
    <location>
        <begin position="1"/>
        <end position="33"/>
    </location>
</feature>
<gene>
    <name evidence="3" type="ORF">CLIB1423_05S03774</name>
</gene>
<keyword evidence="4" id="KW-1185">Reference proteome</keyword>
<feature type="transmembrane region" description="Helical" evidence="2">
    <location>
        <begin position="495"/>
        <end position="518"/>
    </location>
</feature>
<feature type="region of interest" description="Disordered" evidence="1">
    <location>
        <begin position="47"/>
        <end position="66"/>
    </location>
</feature>
<feature type="transmembrane region" description="Helical" evidence="2">
    <location>
        <begin position="432"/>
        <end position="452"/>
    </location>
</feature>
<dbReference type="OrthoDB" id="5382797at2759"/>
<feature type="compositionally biased region" description="Polar residues" evidence="1">
    <location>
        <begin position="115"/>
        <end position="124"/>
    </location>
</feature>
<name>A0A9P0QNJ7_9ASCO</name>
<feature type="compositionally biased region" description="Low complexity" evidence="1">
    <location>
        <begin position="125"/>
        <end position="157"/>
    </location>
</feature>
<feature type="transmembrane region" description="Helical" evidence="2">
    <location>
        <begin position="588"/>
        <end position="609"/>
    </location>
</feature>
<organism evidence="3 4">
    <name type="scientific">[Candida] railenensis</name>
    <dbReference type="NCBI Taxonomy" id="45579"/>
    <lineage>
        <taxon>Eukaryota</taxon>
        <taxon>Fungi</taxon>
        <taxon>Dikarya</taxon>
        <taxon>Ascomycota</taxon>
        <taxon>Saccharomycotina</taxon>
        <taxon>Pichiomycetes</taxon>
        <taxon>Debaryomycetaceae</taxon>
        <taxon>Kurtzmaniella</taxon>
    </lineage>
</organism>